<gene>
    <name evidence="1" type="ORF">AN963_11925</name>
</gene>
<evidence type="ECO:0000313" key="2">
    <source>
        <dbReference type="Proteomes" id="UP000051063"/>
    </source>
</evidence>
<proteinExistence type="predicted"/>
<sequence>MLAEEKGEKSEDLWGTSRSGMKKEKYGLACPPLKITMNRLLWTRLRFFQRVRLYKRESL</sequence>
<comment type="caution">
    <text evidence="1">The sequence shown here is derived from an EMBL/GenBank/DDBJ whole genome shotgun (WGS) entry which is preliminary data.</text>
</comment>
<accession>A0ABR5N582</accession>
<dbReference type="Proteomes" id="UP000051063">
    <property type="component" value="Unassembled WGS sequence"/>
</dbReference>
<name>A0ABR5N582_BRECH</name>
<protein>
    <submittedName>
        <fullName evidence="1">Uncharacterized protein</fullName>
    </submittedName>
</protein>
<evidence type="ECO:0000313" key="1">
    <source>
        <dbReference type="EMBL" id="KQL45753.1"/>
    </source>
</evidence>
<reference evidence="1 2" key="1">
    <citation type="submission" date="2015-09" db="EMBL/GenBank/DDBJ databases">
        <title>Genome sequencing project for genomic taxonomy and phylogenomics of Bacillus-like bacteria.</title>
        <authorList>
            <person name="Liu B."/>
            <person name="Wang J."/>
            <person name="Zhu Y."/>
            <person name="Liu G."/>
            <person name="Chen Q."/>
            <person name="Chen Z."/>
            <person name="Lan J."/>
            <person name="Che J."/>
            <person name="Ge C."/>
            <person name="Shi H."/>
            <person name="Pan Z."/>
            <person name="Liu X."/>
        </authorList>
    </citation>
    <scope>NUCLEOTIDE SEQUENCE [LARGE SCALE GENOMIC DNA]</scope>
    <source>
        <strain evidence="1 2">DSM 8552</strain>
    </source>
</reference>
<dbReference type="EMBL" id="LJJB01000010">
    <property type="protein sequence ID" value="KQL45753.1"/>
    <property type="molecule type" value="Genomic_DNA"/>
</dbReference>
<keyword evidence="2" id="KW-1185">Reference proteome</keyword>
<organism evidence="1 2">
    <name type="scientific">Brevibacillus choshinensis</name>
    <dbReference type="NCBI Taxonomy" id="54911"/>
    <lineage>
        <taxon>Bacteria</taxon>
        <taxon>Bacillati</taxon>
        <taxon>Bacillota</taxon>
        <taxon>Bacilli</taxon>
        <taxon>Bacillales</taxon>
        <taxon>Paenibacillaceae</taxon>
        <taxon>Brevibacillus</taxon>
    </lineage>
</organism>